<dbReference type="Proteomes" id="UP001143480">
    <property type="component" value="Unassembled WGS sequence"/>
</dbReference>
<gene>
    <name evidence="8" type="ORF">GCM10017581_016650</name>
</gene>
<comment type="caution">
    <text evidence="8">The sequence shown here is derived from an EMBL/GenBank/DDBJ whole genome shotgun (WGS) entry which is preliminary data.</text>
</comment>
<evidence type="ECO:0000256" key="3">
    <source>
        <dbReference type="ARBA" id="ARBA00023082"/>
    </source>
</evidence>
<accession>A0A9W6KFV4</accession>
<keyword evidence="4" id="KW-0804">Transcription</keyword>
<name>A0A9W6KFV4_9ACTN</name>
<evidence type="ECO:0000259" key="7">
    <source>
        <dbReference type="Pfam" id="PF20239"/>
    </source>
</evidence>
<comment type="similarity">
    <text evidence="1">Belongs to the sigma-70 factor family. ECF subfamily.</text>
</comment>
<reference evidence="8" key="2">
    <citation type="submission" date="2023-01" db="EMBL/GenBank/DDBJ databases">
        <authorList>
            <person name="Sun Q."/>
            <person name="Evtushenko L."/>
        </authorList>
    </citation>
    <scope>NUCLEOTIDE SEQUENCE</scope>
    <source>
        <strain evidence="8">VKM Ac-1321</strain>
    </source>
</reference>
<dbReference type="InterPro" id="IPR046531">
    <property type="entry name" value="DUF6596"/>
</dbReference>
<proteinExistence type="inferred from homology"/>
<organism evidence="8 9">
    <name type="scientific">Dactylosporangium matsuzakiense</name>
    <dbReference type="NCBI Taxonomy" id="53360"/>
    <lineage>
        <taxon>Bacteria</taxon>
        <taxon>Bacillati</taxon>
        <taxon>Actinomycetota</taxon>
        <taxon>Actinomycetes</taxon>
        <taxon>Micromonosporales</taxon>
        <taxon>Micromonosporaceae</taxon>
        <taxon>Dactylosporangium</taxon>
    </lineage>
</organism>
<dbReference type="SUPFAM" id="SSF88946">
    <property type="entry name" value="Sigma2 domain of RNA polymerase sigma factors"/>
    <property type="match status" value="1"/>
</dbReference>
<keyword evidence="9" id="KW-1185">Reference proteome</keyword>
<keyword evidence="2" id="KW-0805">Transcription regulation</keyword>
<evidence type="ECO:0008006" key="10">
    <source>
        <dbReference type="Google" id="ProtNLM"/>
    </source>
</evidence>
<protein>
    <recommendedName>
        <fullName evidence="10">RNA polymerase sigma factor (Sigma-70 family)</fullName>
    </recommendedName>
</protein>
<dbReference type="GO" id="GO:0006352">
    <property type="term" value="P:DNA-templated transcription initiation"/>
    <property type="evidence" value="ECO:0007669"/>
    <property type="project" value="InterPro"/>
</dbReference>
<feature type="domain" description="DUF6596" evidence="7">
    <location>
        <begin position="171"/>
        <end position="261"/>
    </location>
</feature>
<dbReference type="InterPro" id="IPR007627">
    <property type="entry name" value="RNA_pol_sigma70_r2"/>
</dbReference>
<feature type="domain" description="RNA polymerase sigma-70 region 2" evidence="5">
    <location>
        <begin position="10"/>
        <end position="74"/>
    </location>
</feature>
<evidence type="ECO:0000313" key="8">
    <source>
        <dbReference type="EMBL" id="GLK99924.1"/>
    </source>
</evidence>
<dbReference type="Pfam" id="PF08281">
    <property type="entry name" value="Sigma70_r4_2"/>
    <property type="match status" value="1"/>
</dbReference>
<dbReference type="EMBL" id="BSFP01000005">
    <property type="protein sequence ID" value="GLK99924.1"/>
    <property type="molecule type" value="Genomic_DNA"/>
</dbReference>
<dbReference type="AlphaFoldDB" id="A0A9W6KFV4"/>
<evidence type="ECO:0000256" key="2">
    <source>
        <dbReference type="ARBA" id="ARBA00023015"/>
    </source>
</evidence>
<dbReference type="PANTHER" id="PTHR47756">
    <property type="entry name" value="BLL6612 PROTEIN-RELATED"/>
    <property type="match status" value="1"/>
</dbReference>
<dbReference type="GO" id="GO:0016987">
    <property type="term" value="F:sigma factor activity"/>
    <property type="evidence" value="ECO:0007669"/>
    <property type="project" value="UniProtKB-KW"/>
</dbReference>
<keyword evidence="3" id="KW-0731">Sigma factor</keyword>
<evidence type="ECO:0000259" key="6">
    <source>
        <dbReference type="Pfam" id="PF08281"/>
    </source>
</evidence>
<dbReference type="SUPFAM" id="SSF88659">
    <property type="entry name" value="Sigma3 and sigma4 domains of RNA polymerase sigma factors"/>
    <property type="match status" value="1"/>
</dbReference>
<dbReference type="GO" id="GO:0003677">
    <property type="term" value="F:DNA binding"/>
    <property type="evidence" value="ECO:0007669"/>
    <property type="project" value="InterPro"/>
</dbReference>
<dbReference type="Pfam" id="PF04542">
    <property type="entry name" value="Sigma70_r2"/>
    <property type="match status" value="1"/>
</dbReference>
<dbReference type="PANTHER" id="PTHR47756:SF2">
    <property type="entry name" value="BLL6612 PROTEIN"/>
    <property type="match status" value="1"/>
</dbReference>
<evidence type="ECO:0000256" key="4">
    <source>
        <dbReference type="ARBA" id="ARBA00023163"/>
    </source>
</evidence>
<sequence length="341" mass="37359">MTVPLEDLLRGLAPQVLGVLVRRYGQFDACEDAVQQALLAAAEQWPADGVPSRPKAWLVTVAGRALVDDWRTDSARRRREAAAALDPTNDLRDEPDDTLTVLLLCCHPALSPPSQLALTLRAAGGLSTARVAAAFLVPEATMAQRISRAKQRVRDAGARFELPDAAELPARLAVVAHVLYLMFNEGYTDLGQRSGLTAEAIRLARLLHRLRPRDGEAAGLLALMLLTDARRAARTDDDGMIVPLHEQDRSRWDTAAITEGHVDNGAQLPLWERLPPAVYWLRPATWRRRCPEGAAPVRGGVQLAAAWSRVTRRQAGGAVGVEEVRRRVQHDQWPEGVEVPA</sequence>
<dbReference type="InterPro" id="IPR013325">
    <property type="entry name" value="RNA_pol_sigma_r2"/>
</dbReference>
<dbReference type="InterPro" id="IPR036388">
    <property type="entry name" value="WH-like_DNA-bd_sf"/>
</dbReference>
<feature type="domain" description="RNA polymerase sigma factor 70 region 4 type 2" evidence="6">
    <location>
        <begin position="102"/>
        <end position="152"/>
    </location>
</feature>
<reference evidence="8" key="1">
    <citation type="journal article" date="2014" name="Int. J. Syst. Evol. Microbiol.">
        <title>Complete genome sequence of Corynebacterium casei LMG S-19264T (=DSM 44701T), isolated from a smear-ripened cheese.</title>
        <authorList>
            <consortium name="US DOE Joint Genome Institute (JGI-PGF)"/>
            <person name="Walter F."/>
            <person name="Albersmeier A."/>
            <person name="Kalinowski J."/>
            <person name="Ruckert C."/>
        </authorList>
    </citation>
    <scope>NUCLEOTIDE SEQUENCE</scope>
    <source>
        <strain evidence="8">VKM Ac-1321</strain>
    </source>
</reference>
<dbReference type="Gene3D" id="1.10.10.10">
    <property type="entry name" value="Winged helix-like DNA-binding domain superfamily/Winged helix DNA-binding domain"/>
    <property type="match status" value="1"/>
</dbReference>
<dbReference type="InterPro" id="IPR013324">
    <property type="entry name" value="RNA_pol_sigma_r3/r4-like"/>
</dbReference>
<evidence type="ECO:0000256" key="1">
    <source>
        <dbReference type="ARBA" id="ARBA00010641"/>
    </source>
</evidence>
<dbReference type="Pfam" id="PF20239">
    <property type="entry name" value="DUF6596"/>
    <property type="match status" value="1"/>
</dbReference>
<evidence type="ECO:0000259" key="5">
    <source>
        <dbReference type="Pfam" id="PF04542"/>
    </source>
</evidence>
<dbReference type="InterPro" id="IPR013249">
    <property type="entry name" value="RNA_pol_sigma70_r4_t2"/>
</dbReference>
<evidence type="ECO:0000313" key="9">
    <source>
        <dbReference type="Proteomes" id="UP001143480"/>
    </source>
</evidence>
<dbReference type="Gene3D" id="1.10.1740.10">
    <property type="match status" value="1"/>
</dbReference>